<accession>A0ABN9UB75</accession>
<feature type="non-terminal residue" evidence="2">
    <location>
        <position position="257"/>
    </location>
</feature>
<keyword evidence="3" id="KW-1185">Reference proteome</keyword>
<protein>
    <submittedName>
        <fullName evidence="2">Uncharacterized protein</fullName>
    </submittedName>
</protein>
<feature type="region of interest" description="Disordered" evidence="1">
    <location>
        <begin position="135"/>
        <end position="170"/>
    </location>
</feature>
<dbReference type="Proteomes" id="UP001189429">
    <property type="component" value="Unassembled WGS sequence"/>
</dbReference>
<evidence type="ECO:0000313" key="3">
    <source>
        <dbReference type="Proteomes" id="UP001189429"/>
    </source>
</evidence>
<proteinExistence type="predicted"/>
<gene>
    <name evidence="2" type="ORF">PCOR1329_LOCUS45949</name>
</gene>
<reference evidence="2" key="1">
    <citation type="submission" date="2023-10" db="EMBL/GenBank/DDBJ databases">
        <authorList>
            <person name="Chen Y."/>
            <person name="Shah S."/>
            <person name="Dougan E. K."/>
            <person name="Thang M."/>
            <person name="Chan C."/>
        </authorList>
    </citation>
    <scope>NUCLEOTIDE SEQUENCE [LARGE SCALE GENOMIC DNA]</scope>
</reference>
<feature type="non-terminal residue" evidence="2">
    <location>
        <position position="1"/>
    </location>
</feature>
<dbReference type="EMBL" id="CAUYUJ010015522">
    <property type="protein sequence ID" value="CAK0855113.1"/>
    <property type="molecule type" value="Genomic_DNA"/>
</dbReference>
<sequence length="257" mass="28241">ASLLRGWVEQEILHNFDLIQLVAGASVDAQSLPIRLPTNIAELQAILIKMGYNPDAQDSWELLGFARLEGPTPTDVVILVELPQVLKERRRFRPDRLPMFKELGKEALAAIKDVLRTPHVETYAQWSDVLRAGDPAARSPADTRALASKAEKGNETLWGDQSGKSAVPWAPTDNNSLSRLLAAFLRRSDLASRPDNFIFISIIPATSGLNSVSNGLPTMLINIAPLFQLPEVKVVRCDLLVDGFPQFLSLCSLPLLS</sequence>
<organism evidence="2 3">
    <name type="scientific">Prorocentrum cordatum</name>
    <dbReference type="NCBI Taxonomy" id="2364126"/>
    <lineage>
        <taxon>Eukaryota</taxon>
        <taxon>Sar</taxon>
        <taxon>Alveolata</taxon>
        <taxon>Dinophyceae</taxon>
        <taxon>Prorocentrales</taxon>
        <taxon>Prorocentraceae</taxon>
        <taxon>Prorocentrum</taxon>
    </lineage>
</organism>
<name>A0ABN9UB75_9DINO</name>
<comment type="caution">
    <text evidence="2">The sequence shown here is derived from an EMBL/GenBank/DDBJ whole genome shotgun (WGS) entry which is preliminary data.</text>
</comment>
<evidence type="ECO:0000256" key="1">
    <source>
        <dbReference type="SAM" id="MobiDB-lite"/>
    </source>
</evidence>
<evidence type="ECO:0000313" key="2">
    <source>
        <dbReference type="EMBL" id="CAK0855113.1"/>
    </source>
</evidence>